<dbReference type="SUPFAM" id="SSF52540">
    <property type="entry name" value="P-loop containing nucleoside triphosphate hydrolases"/>
    <property type="match status" value="1"/>
</dbReference>
<dbReference type="UniPathway" id="UPA00053">
    <property type="reaction ID" value="UER00088"/>
</dbReference>
<feature type="binding site" evidence="11">
    <location>
        <position position="87"/>
    </location>
    <ligand>
        <name>substrate</name>
    </ligand>
</feature>
<evidence type="ECO:0000256" key="10">
    <source>
        <dbReference type="ARBA" id="ARBA00048567"/>
    </source>
</evidence>
<evidence type="ECO:0000256" key="6">
    <source>
        <dbReference type="ARBA" id="ARBA00022741"/>
    </source>
</evidence>
<evidence type="ECO:0000313" key="12">
    <source>
        <dbReference type="EMBL" id="OCC16209.1"/>
    </source>
</evidence>
<evidence type="ECO:0000256" key="7">
    <source>
        <dbReference type="ARBA" id="ARBA00022777"/>
    </source>
</evidence>
<evidence type="ECO:0000256" key="11">
    <source>
        <dbReference type="HAMAP-Rule" id="MF_00109"/>
    </source>
</evidence>
<dbReference type="InterPro" id="IPR031322">
    <property type="entry name" value="Shikimate/glucono_kinase"/>
</dbReference>
<accession>A0A1B9F8E3</accession>
<dbReference type="GO" id="GO:0004765">
    <property type="term" value="F:shikimate kinase activity"/>
    <property type="evidence" value="ECO:0007669"/>
    <property type="project" value="UniProtKB-UniRule"/>
</dbReference>
<evidence type="ECO:0000256" key="1">
    <source>
        <dbReference type="ARBA" id="ARBA00004842"/>
    </source>
</evidence>
<dbReference type="InterPro" id="IPR027417">
    <property type="entry name" value="P-loop_NTPase"/>
</dbReference>
<keyword evidence="6 11" id="KW-0547">Nucleotide-binding</keyword>
<dbReference type="CDD" id="cd00464">
    <property type="entry name" value="SK"/>
    <property type="match status" value="1"/>
</dbReference>
<feature type="binding site" evidence="11">
    <location>
        <position position="38"/>
    </location>
    <ligand>
        <name>substrate</name>
    </ligand>
</feature>
<dbReference type="EC" id="2.7.1.71" evidence="3 11"/>
<comment type="subcellular location">
    <subcellularLocation>
        <location evidence="11">Cytoplasm</location>
    </subcellularLocation>
</comment>
<comment type="pathway">
    <text evidence="1 11">Metabolic intermediate biosynthesis; chorismate biosynthesis; chorismate from D-erythrose 4-phosphate and phosphoenolpyruvate: step 5/7.</text>
</comment>
<comment type="cofactor">
    <cofactor evidence="11">
        <name>Mg(2+)</name>
        <dbReference type="ChEBI" id="CHEBI:18420"/>
    </cofactor>
    <text evidence="11">Binds 1 Mg(2+) ion per subunit.</text>
</comment>
<dbReference type="PRINTS" id="PR01100">
    <property type="entry name" value="SHIKIMTKNASE"/>
</dbReference>
<evidence type="ECO:0000256" key="3">
    <source>
        <dbReference type="ARBA" id="ARBA00012154"/>
    </source>
</evidence>
<keyword evidence="9 11" id="KW-0057">Aromatic amino acid biosynthesis</keyword>
<name>A0A1B9F8E3_9BACT</name>
<comment type="similarity">
    <text evidence="2 11">Belongs to the shikimate kinase family.</text>
</comment>
<comment type="caution">
    <text evidence="11">Lacks conserved residue(s) required for the propagation of feature annotation.</text>
</comment>
<keyword evidence="11" id="KW-0963">Cytoplasm</keyword>
<organism evidence="12 13">
    <name type="scientific">Dissulfuribacter thermophilus</name>
    <dbReference type="NCBI Taxonomy" id="1156395"/>
    <lineage>
        <taxon>Bacteria</taxon>
        <taxon>Pseudomonadati</taxon>
        <taxon>Thermodesulfobacteriota</taxon>
        <taxon>Dissulfuribacteria</taxon>
        <taxon>Dissulfuribacterales</taxon>
        <taxon>Dissulfuribacteraceae</taxon>
        <taxon>Dissulfuribacter</taxon>
    </lineage>
</organism>
<dbReference type="InterPro" id="IPR023000">
    <property type="entry name" value="Shikimate_kinase_CS"/>
</dbReference>
<sequence>MPDQQINKILLVGFRATGKTTCGRLLASSLGWGFIDMDEELKKRMGKEISEIVREKGWDYFRAKERLLLKEILFDSDDKRLVVSTGGGVVLHKDILSDLPGDTLAVWLRASLETIQKRMSKDSATAHMRPALTDQGDPINEVMEVLREREPLYREFCHIAIDVDDLSPAQISERILSYAR</sequence>
<proteinExistence type="inferred from homology"/>
<dbReference type="HAMAP" id="MF_00109">
    <property type="entry name" value="Shikimate_kinase"/>
    <property type="match status" value="1"/>
</dbReference>
<dbReference type="RefSeq" id="WP_161939870.1">
    <property type="nucleotide sequence ID" value="NZ_MAGO01000001.1"/>
</dbReference>
<dbReference type="GO" id="GO:0008652">
    <property type="term" value="P:amino acid biosynthetic process"/>
    <property type="evidence" value="ECO:0007669"/>
    <property type="project" value="UniProtKB-KW"/>
</dbReference>
<feature type="binding site" evidence="11">
    <location>
        <position position="62"/>
    </location>
    <ligand>
        <name>substrate</name>
    </ligand>
</feature>
<keyword evidence="11" id="KW-0479">Metal-binding</keyword>
<keyword evidence="11" id="KW-0460">Magnesium</keyword>
<comment type="subunit">
    <text evidence="11">Monomer.</text>
</comment>
<keyword evidence="8 11" id="KW-0067">ATP-binding</keyword>
<gene>
    <name evidence="11" type="primary">aroK</name>
    <name evidence="12" type="ORF">DBT_0026</name>
</gene>
<evidence type="ECO:0000256" key="2">
    <source>
        <dbReference type="ARBA" id="ARBA00006997"/>
    </source>
</evidence>
<evidence type="ECO:0000313" key="13">
    <source>
        <dbReference type="Proteomes" id="UP000093080"/>
    </source>
</evidence>
<dbReference type="PANTHER" id="PTHR21087:SF16">
    <property type="entry name" value="SHIKIMATE KINASE 1, CHLOROPLASTIC"/>
    <property type="match status" value="1"/>
</dbReference>
<evidence type="ECO:0000256" key="8">
    <source>
        <dbReference type="ARBA" id="ARBA00022840"/>
    </source>
</evidence>
<keyword evidence="5 11" id="KW-0808">Transferase</keyword>
<comment type="caution">
    <text evidence="12">The sequence shown here is derived from an EMBL/GenBank/DDBJ whole genome shotgun (WGS) entry which is preliminary data.</text>
</comment>
<reference evidence="12 13" key="1">
    <citation type="submission" date="2016-06" db="EMBL/GenBank/DDBJ databases">
        <title>Respiratory ammonification of nitrate coupled to the oxidation of elemental sulfur in deep-sea autotrophic thermophilic bacteria.</title>
        <authorList>
            <person name="Slobodkina G.B."/>
            <person name="Mardanov A.V."/>
            <person name="Ravin N.V."/>
            <person name="Frolova A.A."/>
            <person name="Viryasiv M.B."/>
            <person name="Chernyh N.A."/>
            <person name="Bonch-Osmolovskaya E.A."/>
            <person name="Slobodkin A.I."/>
        </authorList>
    </citation>
    <scope>NUCLEOTIDE SEQUENCE [LARGE SCALE GENOMIC DNA]</scope>
    <source>
        <strain evidence="12 13">S69</strain>
    </source>
</reference>
<dbReference type="PROSITE" id="PS01128">
    <property type="entry name" value="SHIKIMATE_KINASE"/>
    <property type="match status" value="1"/>
</dbReference>
<keyword evidence="4 11" id="KW-0028">Amino-acid biosynthesis</keyword>
<dbReference type="AlphaFoldDB" id="A0A1B9F8E3"/>
<dbReference type="GO" id="GO:0005829">
    <property type="term" value="C:cytosol"/>
    <property type="evidence" value="ECO:0007669"/>
    <property type="project" value="TreeGrafter"/>
</dbReference>
<dbReference type="GO" id="GO:0000287">
    <property type="term" value="F:magnesium ion binding"/>
    <property type="evidence" value="ECO:0007669"/>
    <property type="project" value="UniProtKB-UniRule"/>
</dbReference>
<dbReference type="GO" id="GO:0009423">
    <property type="term" value="P:chorismate biosynthetic process"/>
    <property type="evidence" value="ECO:0007669"/>
    <property type="project" value="UniProtKB-UniRule"/>
</dbReference>
<evidence type="ECO:0000256" key="4">
    <source>
        <dbReference type="ARBA" id="ARBA00022605"/>
    </source>
</evidence>
<dbReference type="Pfam" id="PF01202">
    <property type="entry name" value="SKI"/>
    <property type="match status" value="1"/>
</dbReference>
<evidence type="ECO:0000256" key="5">
    <source>
        <dbReference type="ARBA" id="ARBA00022679"/>
    </source>
</evidence>
<comment type="catalytic activity">
    <reaction evidence="10 11">
        <text>shikimate + ATP = 3-phosphoshikimate + ADP + H(+)</text>
        <dbReference type="Rhea" id="RHEA:13121"/>
        <dbReference type="ChEBI" id="CHEBI:15378"/>
        <dbReference type="ChEBI" id="CHEBI:30616"/>
        <dbReference type="ChEBI" id="CHEBI:36208"/>
        <dbReference type="ChEBI" id="CHEBI:145989"/>
        <dbReference type="ChEBI" id="CHEBI:456216"/>
        <dbReference type="EC" id="2.7.1.71"/>
    </reaction>
</comment>
<dbReference type="Proteomes" id="UP000093080">
    <property type="component" value="Unassembled WGS sequence"/>
</dbReference>
<dbReference type="InterPro" id="IPR000623">
    <property type="entry name" value="Shikimate_kinase/TSH1"/>
</dbReference>
<feature type="binding site" evidence="11">
    <location>
        <position position="129"/>
    </location>
    <ligand>
        <name>ATP</name>
        <dbReference type="ChEBI" id="CHEBI:30616"/>
    </ligand>
</feature>
<protein>
    <recommendedName>
        <fullName evidence="3 11">Shikimate kinase</fullName>
        <shortName evidence="11">SK</shortName>
        <ecNumber evidence="3 11">2.7.1.71</ecNumber>
    </recommendedName>
</protein>
<comment type="function">
    <text evidence="11">Catalyzes the specific phosphorylation of the 3-hydroxyl group of shikimic acid using ATP as a cosubstrate.</text>
</comment>
<dbReference type="STRING" id="1156395.DBT_0026"/>
<keyword evidence="7 11" id="KW-0418">Kinase</keyword>
<evidence type="ECO:0000256" key="9">
    <source>
        <dbReference type="ARBA" id="ARBA00023141"/>
    </source>
</evidence>
<keyword evidence="13" id="KW-1185">Reference proteome</keyword>
<feature type="binding site" evidence="11">
    <location>
        <position position="20"/>
    </location>
    <ligand>
        <name>Mg(2+)</name>
        <dbReference type="ChEBI" id="CHEBI:18420"/>
    </ligand>
</feature>
<dbReference type="GO" id="GO:0005524">
    <property type="term" value="F:ATP binding"/>
    <property type="evidence" value="ECO:0007669"/>
    <property type="project" value="UniProtKB-UniRule"/>
</dbReference>
<dbReference type="Gene3D" id="3.40.50.300">
    <property type="entry name" value="P-loop containing nucleotide triphosphate hydrolases"/>
    <property type="match status" value="1"/>
</dbReference>
<feature type="binding site" evidence="11">
    <location>
        <position position="149"/>
    </location>
    <ligand>
        <name>substrate</name>
    </ligand>
</feature>
<dbReference type="PANTHER" id="PTHR21087">
    <property type="entry name" value="SHIKIMATE KINASE"/>
    <property type="match status" value="1"/>
</dbReference>
<dbReference type="GO" id="GO:0009073">
    <property type="term" value="P:aromatic amino acid family biosynthetic process"/>
    <property type="evidence" value="ECO:0007669"/>
    <property type="project" value="UniProtKB-KW"/>
</dbReference>
<dbReference type="EMBL" id="MAGO01000001">
    <property type="protein sequence ID" value="OCC16209.1"/>
    <property type="molecule type" value="Genomic_DNA"/>
</dbReference>
<feature type="binding site" evidence="11">
    <location>
        <begin position="16"/>
        <end position="21"/>
    </location>
    <ligand>
        <name>ATP</name>
        <dbReference type="ChEBI" id="CHEBI:30616"/>
    </ligand>
</feature>